<name>A0A0H2KV42_9MICO</name>
<evidence type="ECO:0000313" key="4">
    <source>
        <dbReference type="EMBL" id="KLN35684.1"/>
    </source>
</evidence>
<dbReference type="Pfam" id="PF04397">
    <property type="entry name" value="LytTR"/>
    <property type="match status" value="1"/>
</dbReference>
<dbReference type="AlphaFoldDB" id="A0A0H2KV42"/>
<sequence>MIRIGIVEDDPASSALLVEYLRRYEREHDEQFAVAMFTDGEQVVAGYRPDFDILLLDVEMPNLDGFSAAHRIRQIDADVVLIFITNMTQHAIKGYEVDALSYMLKPLRYFAFSQELKRSVARLRRRSADYLLLAVDGGLARVATDDIVFLESAKHRTTVHTVDGRYSVVGPLKALEAQLEGKDFFRSNSGYLVNLRHVLAIQGSSVLLVGGHDLLISRARKKAFLAALTDYLGERRA</sequence>
<evidence type="ECO:0000313" key="5">
    <source>
        <dbReference type="Proteomes" id="UP000035265"/>
    </source>
</evidence>
<dbReference type="PATRIC" id="fig|264251.5.peg.1068"/>
<dbReference type="GO" id="GO:0003677">
    <property type="term" value="F:DNA binding"/>
    <property type="evidence" value="ECO:0007669"/>
    <property type="project" value="InterPro"/>
</dbReference>
<dbReference type="Gene3D" id="2.40.50.1020">
    <property type="entry name" value="LytTr DNA-binding domain"/>
    <property type="match status" value="1"/>
</dbReference>
<proteinExistence type="predicted"/>
<keyword evidence="5" id="KW-1185">Reference proteome</keyword>
<dbReference type="EMBL" id="JNBQ01000003">
    <property type="protein sequence ID" value="KLN35684.1"/>
    <property type="molecule type" value="Genomic_DNA"/>
</dbReference>
<gene>
    <name evidence="4" type="ORF">FB00_05200</name>
</gene>
<dbReference type="SMART" id="SM00850">
    <property type="entry name" value="LytTR"/>
    <property type="match status" value="1"/>
</dbReference>
<evidence type="ECO:0000259" key="3">
    <source>
        <dbReference type="PROSITE" id="PS50930"/>
    </source>
</evidence>
<dbReference type="InterPro" id="IPR011006">
    <property type="entry name" value="CheY-like_superfamily"/>
</dbReference>
<protein>
    <submittedName>
        <fullName evidence="4">LytTR family transcriptional regulator</fullName>
    </submittedName>
</protein>
<dbReference type="Proteomes" id="UP000035265">
    <property type="component" value="Unassembled WGS sequence"/>
</dbReference>
<dbReference type="InterPro" id="IPR046947">
    <property type="entry name" value="LytR-like"/>
</dbReference>
<dbReference type="PROSITE" id="PS50930">
    <property type="entry name" value="HTH_LYTTR"/>
    <property type="match status" value="1"/>
</dbReference>
<feature type="domain" description="HTH LytTR-type" evidence="3">
    <location>
        <begin position="131"/>
        <end position="230"/>
    </location>
</feature>
<keyword evidence="1" id="KW-0597">Phosphoprotein</keyword>
<feature type="modified residue" description="4-aspartylphosphate" evidence="1">
    <location>
        <position position="57"/>
    </location>
</feature>
<dbReference type="SUPFAM" id="SSF52172">
    <property type="entry name" value="CheY-like"/>
    <property type="match status" value="1"/>
</dbReference>
<reference evidence="4 5" key="1">
    <citation type="submission" date="2014-05" db="EMBL/GenBank/DDBJ databases">
        <title>Cellulosimicrobium funkei U11 genome.</title>
        <authorList>
            <person name="Hu C."/>
            <person name="Gong Y."/>
            <person name="Wan W."/>
            <person name="Jiang M."/>
        </authorList>
    </citation>
    <scope>NUCLEOTIDE SEQUENCE [LARGE SCALE GENOMIC DNA]</scope>
    <source>
        <strain evidence="4 5">U11</strain>
    </source>
</reference>
<evidence type="ECO:0000259" key="2">
    <source>
        <dbReference type="PROSITE" id="PS50110"/>
    </source>
</evidence>
<dbReference type="PANTHER" id="PTHR37299:SF1">
    <property type="entry name" value="STAGE 0 SPORULATION PROTEIN A HOMOLOG"/>
    <property type="match status" value="1"/>
</dbReference>
<comment type="caution">
    <text evidence="4">The sequence shown here is derived from an EMBL/GenBank/DDBJ whole genome shotgun (WGS) entry which is preliminary data.</text>
</comment>
<dbReference type="STRING" id="264251.FB00_05200"/>
<dbReference type="Pfam" id="PF00072">
    <property type="entry name" value="Response_reg"/>
    <property type="match status" value="1"/>
</dbReference>
<dbReference type="Gene3D" id="3.40.50.2300">
    <property type="match status" value="1"/>
</dbReference>
<dbReference type="PROSITE" id="PS50110">
    <property type="entry name" value="RESPONSE_REGULATORY"/>
    <property type="match status" value="1"/>
</dbReference>
<accession>A0A0H2KV42</accession>
<feature type="domain" description="Response regulatory" evidence="2">
    <location>
        <begin position="3"/>
        <end position="120"/>
    </location>
</feature>
<dbReference type="SMART" id="SM00448">
    <property type="entry name" value="REC"/>
    <property type="match status" value="1"/>
</dbReference>
<dbReference type="InterPro" id="IPR001789">
    <property type="entry name" value="Sig_transdc_resp-reg_receiver"/>
</dbReference>
<organism evidence="4 5">
    <name type="scientific">Cellulosimicrobium funkei</name>
    <dbReference type="NCBI Taxonomy" id="264251"/>
    <lineage>
        <taxon>Bacteria</taxon>
        <taxon>Bacillati</taxon>
        <taxon>Actinomycetota</taxon>
        <taxon>Actinomycetes</taxon>
        <taxon>Micrococcales</taxon>
        <taxon>Promicromonosporaceae</taxon>
        <taxon>Cellulosimicrobium</taxon>
    </lineage>
</organism>
<dbReference type="PANTHER" id="PTHR37299">
    <property type="entry name" value="TRANSCRIPTIONAL REGULATOR-RELATED"/>
    <property type="match status" value="1"/>
</dbReference>
<evidence type="ECO:0000256" key="1">
    <source>
        <dbReference type="PROSITE-ProRule" id="PRU00169"/>
    </source>
</evidence>
<dbReference type="RefSeq" id="WP_047231798.1">
    <property type="nucleotide sequence ID" value="NZ_JNBQ01000003.1"/>
</dbReference>
<dbReference type="InterPro" id="IPR007492">
    <property type="entry name" value="LytTR_DNA-bd_dom"/>
</dbReference>
<dbReference type="GO" id="GO:0000156">
    <property type="term" value="F:phosphorelay response regulator activity"/>
    <property type="evidence" value="ECO:0007669"/>
    <property type="project" value="InterPro"/>
</dbReference>